<name>A0A1D8TRW9_9CYAN</name>
<dbReference type="HAMAP" id="MF_00697">
    <property type="entry name" value="UPF0276"/>
    <property type="match status" value="1"/>
</dbReference>
<dbReference type="Pfam" id="PF05114">
    <property type="entry name" value="MbnB_TglH_ChrH"/>
    <property type="match status" value="1"/>
</dbReference>
<sequence length="312" mass="35257">MTTHLPSASINGAGIGLRSAHYQDILTHKHTIPWFEVLLDNYLTSQGLPLHFLEKVRQNYPVTLHGVGMSLGSTDPLDLEYLTNLKELAQQIEPAYISDHLSWISVNGHYLNDLIPLPYTEAVMEHVAQRILQAQEFLGCRILIENPSAYVSFTDSTMPEWVFIQQLLEKADCYLLLDVNNLYVTATNQGFDPLDYLNTIPATRVKQIHLAGYEEREDYLYDTHGYPVHPPVWQLYQATLERFGPVPTLIEWDTDIPAFEVLMTQASKAQEYLDQVSITKGTGNREQGTGSRESGVGSRESGTSEQKLSQFI</sequence>
<protein>
    <recommendedName>
        <fullName evidence="1">UPF0276 protein BJP34_13900</fullName>
    </recommendedName>
</protein>
<organism evidence="3 4">
    <name type="scientific">Moorena producens PAL-8-15-08-1</name>
    <dbReference type="NCBI Taxonomy" id="1458985"/>
    <lineage>
        <taxon>Bacteria</taxon>
        <taxon>Bacillati</taxon>
        <taxon>Cyanobacteriota</taxon>
        <taxon>Cyanophyceae</taxon>
        <taxon>Coleofasciculales</taxon>
        <taxon>Coleofasciculaceae</taxon>
        <taxon>Moorena</taxon>
    </lineage>
</organism>
<dbReference type="AlphaFoldDB" id="A0A1D8TRW9"/>
<dbReference type="Gene3D" id="3.20.20.150">
    <property type="entry name" value="Divalent-metal-dependent TIM barrel enzymes"/>
    <property type="match status" value="1"/>
</dbReference>
<evidence type="ECO:0000256" key="1">
    <source>
        <dbReference type="HAMAP-Rule" id="MF_00697"/>
    </source>
</evidence>
<evidence type="ECO:0000256" key="2">
    <source>
        <dbReference type="SAM" id="MobiDB-lite"/>
    </source>
</evidence>
<dbReference type="SUPFAM" id="SSF51658">
    <property type="entry name" value="Xylose isomerase-like"/>
    <property type="match status" value="1"/>
</dbReference>
<dbReference type="KEGG" id="mpro:BJP34_13900"/>
<dbReference type="NCBIfam" id="NF003818">
    <property type="entry name" value="PRK05409.1"/>
    <property type="match status" value="1"/>
</dbReference>
<evidence type="ECO:0000313" key="3">
    <source>
        <dbReference type="EMBL" id="AOX00402.1"/>
    </source>
</evidence>
<dbReference type="RefSeq" id="WP_070392863.1">
    <property type="nucleotide sequence ID" value="NZ_CP017599.1"/>
</dbReference>
<feature type="compositionally biased region" description="Polar residues" evidence="2">
    <location>
        <begin position="278"/>
        <end position="287"/>
    </location>
</feature>
<dbReference type="PANTHER" id="PTHR42194">
    <property type="entry name" value="UPF0276 PROTEIN HI_1600"/>
    <property type="match status" value="1"/>
</dbReference>
<comment type="similarity">
    <text evidence="1">Belongs to the UPF0276 family.</text>
</comment>
<evidence type="ECO:0000313" key="4">
    <source>
        <dbReference type="Proteomes" id="UP000177870"/>
    </source>
</evidence>
<dbReference type="Proteomes" id="UP000177870">
    <property type="component" value="Chromosome"/>
</dbReference>
<proteinExistence type="inferred from homology"/>
<feature type="region of interest" description="Disordered" evidence="2">
    <location>
        <begin position="278"/>
        <end position="312"/>
    </location>
</feature>
<feature type="compositionally biased region" description="Low complexity" evidence="2">
    <location>
        <begin position="288"/>
        <end position="305"/>
    </location>
</feature>
<gene>
    <name evidence="3" type="ORF">BJP34_13900</name>
</gene>
<dbReference type="PANTHER" id="PTHR42194:SF1">
    <property type="entry name" value="UPF0276 PROTEIN HI_1600"/>
    <property type="match status" value="1"/>
</dbReference>
<dbReference type="InterPro" id="IPR007801">
    <property type="entry name" value="MbnB/TglH/ChrH"/>
</dbReference>
<dbReference type="STRING" id="1458985.BJP34_13900"/>
<dbReference type="InterPro" id="IPR036237">
    <property type="entry name" value="Xyl_isomerase-like_sf"/>
</dbReference>
<accession>A0A1D8TRW9</accession>
<dbReference type="EMBL" id="CP017599">
    <property type="protein sequence ID" value="AOX00402.1"/>
    <property type="molecule type" value="Genomic_DNA"/>
</dbReference>
<reference evidence="4" key="1">
    <citation type="submission" date="2016-10" db="EMBL/GenBank/DDBJ databases">
        <title>Comparative genomics uncovers the prolific and rare metabolic potential of the cyanobacterial genus Moorea.</title>
        <authorList>
            <person name="Leao T."/>
            <person name="Castelao G."/>
            <person name="Korobeynikov A."/>
            <person name="Monroe E.A."/>
            <person name="Podell S."/>
            <person name="Glukhov E."/>
            <person name="Allen E."/>
            <person name="Gerwick W.H."/>
            <person name="Gerwick L."/>
        </authorList>
    </citation>
    <scope>NUCLEOTIDE SEQUENCE [LARGE SCALE GENOMIC DNA]</scope>
    <source>
        <strain evidence="4">PAL-8-15-08-1</strain>
    </source>
</reference>